<keyword evidence="7 11" id="KW-1133">Transmembrane helix</keyword>
<keyword evidence="4 11" id="KW-0138">CF(0)</keyword>
<dbReference type="RefSeq" id="WP_005953387.1">
    <property type="nucleotide sequence ID" value="NZ_AOJP01000005.1"/>
</dbReference>
<dbReference type="HAMAP" id="MF_01393">
    <property type="entry name" value="ATP_synth_a_bact"/>
    <property type="match status" value="1"/>
</dbReference>
<keyword evidence="11" id="KW-1003">Cell membrane</keyword>
<evidence type="ECO:0000256" key="7">
    <source>
        <dbReference type="ARBA" id="ARBA00022989"/>
    </source>
</evidence>
<accession>A0A017H577</accession>
<comment type="caution">
    <text evidence="13">The sequence shown here is derived from an EMBL/GenBank/DDBJ whole genome shotgun (WGS) entry which is preliminary data.</text>
</comment>
<dbReference type="Proteomes" id="UP000031184">
    <property type="component" value="Unassembled WGS sequence"/>
</dbReference>
<feature type="transmembrane region" description="Helical" evidence="11">
    <location>
        <begin position="235"/>
        <end position="257"/>
    </location>
</feature>
<comment type="similarity">
    <text evidence="2 11 12">Belongs to the ATPase A chain family.</text>
</comment>
<dbReference type="InterPro" id="IPR035908">
    <property type="entry name" value="F0_ATP_A_sf"/>
</dbReference>
<protein>
    <recommendedName>
        <fullName evidence="11 12">ATP synthase subunit a</fullName>
    </recommendedName>
    <alternativeName>
        <fullName evidence="11">ATP synthase F0 sector subunit a</fullName>
    </alternativeName>
    <alternativeName>
        <fullName evidence="11">F-ATPase subunit 6</fullName>
    </alternativeName>
</protein>
<reference evidence="13 14" key="1">
    <citation type="submission" date="2013-08" db="EMBL/GenBank/DDBJ databases">
        <title>An opportunistic ruminal bacterium that causes liver abscesses in cattle.</title>
        <authorList>
            <person name="Benahmed F.H."/>
            <person name="Rasmussen M."/>
            <person name="Harbottle H."/>
            <person name="Soppet D."/>
            <person name="Nagaraja T.G."/>
            <person name="Davidson M."/>
        </authorList>
    </citation>
    <scope>NUCLEOTIDE SEQUENCE [LARGE SCALE GENOMIC DNA]</scope>
    <source>
        <strain evidence="13 14">B35</strain>
    </source>
</reference>
<dbReference type="GO" id="GO:0045259">
    <property type="term" value="C:proton-transporting ATP synthase complex"/>
    <property type="evidence" value="ECO:0007669"/>
    <property type="project" value="UniProtKB-KW"/>
</dbReference>
<dbReference type="GO" id="GO:0005886">
    <property type="term" value="C:plasma membrane"/>
    <property type="evidence" value="ECO:0007669"/>
    <property type="project" value="UniProtKB-SubCell"/>
</dbReference>
<dbReference type="PRINTS" id="PR00123">
    <property type="entry name" value="ATPASEA"/>
</dbReference>
<name>A0A017H577_9FUSO</name>
<proteinExistence type="inferred from homology"/>
<gene>
    <name evidence="11" type="primary">atpB</name>
    <name evidence="13" type="ORF">C095_11130</name>
</gene>
<feature type="transmembrane region" description="Helical" evidence="11">
    <location>
        <begin position="150"/>
        <end position="169"/>
    </location>
</feature>
<dbReference type="AlphaFoldDB" id="A0A017H577"/>
<evidence type="ECO:0000256" key="1">
    <source>
        <dbReference type="ARBA" id="ARBA00004141"/>
    </source>
</evidence>
<evidence type="ECO:0000256" key="5">
    <source>
        <dbReference type="ARBA" id="ARBA00022692"/>
    </source>
</evidence>
<keyword evidence="3 11" id="KW-0813">Transport</keyword>
<keyword evidence="9 11" id="KW-0472">Membrane</keyword>
<dbReference type="SUPFAM" id="SSF81336">
    <property type="entry name" value="F1F0 ATP synthase subunit A"/>
    <property type="match status" value="1"/>
</dbReference>
<dbReference type="PROSITE" id="PS00449">
    <property type="entry name" value="ATPASE_A"/>
    <property type="match status" value="1"/>
</dbReference>
<dbReference type="PANTHER" id="PTHR42823">
    <property type="entry name" value="ATP SYNTHASE SUBUNIT A, CHLOROPLASTIC"/>
    <property type="match status" value="1"/>
</dbReference>
<dbReference type="Gene3D" id="1.20.120.220">
    <property type="entry name" value="ATP synthase, F0 complex, subunit A"/>
    <property type="match status" value="1"/>
</dbReference>
<dbReference type="PANTHER" id="PTHR42823:SF3">
    <property type="entry name" value="ATP SYNTHASE SUBUNIT A, CHLOROPLASTIC"/>
    <property type="match status" value="1"/>
</dbReference>
<evidence type="ECO:0000256" key="9">
    <source>
        <dbReference type="ARBA" id="ARBA00023136"/>
    </source>
</evidence>
<feature type="transmembrane region" description="Helical" evidence="11">
    <location>
        <begin position="105"/>
        <end position="130"/>
    </location>
</feature>
<evidence type="ECO:0000256" key="3">
    <source>
        <dbReference type="ARBA" id="ARBA00022448"/>
    </source>
</evidence>
<dbReference type="InterPro" id="IPR000568">
    <property type="entry name" value="ATP_synth_F0_asu"/>
</dbReference>
<dbReference type="GO" id="GO:0042777">
    <property type="term" value="P:proton motive force-driven plasma membrane ATP synthesis"/>
    <property type="evidence" value="ECO:0007669"/>
    <property type="project" value="TreeGrafter"/>
</dbReference>
<dbReference type="InterPro" id="IPR045082">
    <property type="entry name" value="ATP_syn_F0_a_bact/chloroplast"/>
</dbReference>
<evidence type="ECO:0000256" key="11">
    <source>
        <dbReference type="HAMAP-Rule" id="MF_01393"/>
    </source>
</evidence>
<evidence type="ECO:0000256" key="4">
    <source>
        <dbReference type="ARBA" id="ARBA00022547"/>
    </source>
</evidence>
<dbReference type="GO" id="GO:0046933">
    <property type="term" value="F:proton-transporting ATP synthase activity, rotational mechanism"/>
    <property type="evidence" value="ECO:0007669"/>
    <property type="project" value="UniProtKB-UniRule"/>
</dbReference>
<keyword evidence="8 11" id="KW-0406">Ion transport</keyword>
<evidence type="ECO:0000256" key="6">
    <source>
        <dbReference type="ARBA" id="ARBA00022781"/>
    </source>
</evidence>
<dbReference type="CDD" id="cd00310">
    <property type="entry name" value="ATP-synt_Fo_a_6"/>
    <property type="match status" value="1"/>
</dbReference>
<dbReference type="PATRIC" id="fig|1226633.4.peg.2256"/>
<comment type="function">
    <text evidence="11 12">Key component of the proton channel; it plays a direct role in the translocation of protons across the membrane.</text>
</comment>
<feature type="transmembrane region" description="Helical" evidence="11">
    <location>
        <begin position="43"/>
        <end position="65"/>
    </location>
</feature>
<dbReference type="OrthoDB" id="9789241at2"/>
<comment type="subcellular location">
    <subcellularLocation>
        <location evidence="11 12">Cell membrane</location>
        <topology evidence="11 12">Multi-pass membrane protein</topology>
    </subcellularLocation>
    <subcellularLocation>
        <location evidence="1">Membrane</location>
        <topology evidence="1">Multi-pass membrane protein</topology>
    </subcellularLocation>
</comment>
<organism evidence="13 14">
    <name type="scientific">Fusobacterium necrophorum subsp. funduliforme B35</name>
    <dbReference type="NCBI Taxonomy" id="1226633"/>
    <lineage>
        <taxon>Bacteria</taxon>
        <taxon>Fusobacteriati</taxon>
        <taxon>Fusobacteriota</taxon>
        <taxon>Fusobacteriia</taxon>
        <taxon>Fusobacteriales</taxon>
        <taxon>Fusobacteriaceae</taxon>
        <taxon>Fusobacterium</taxon>
    </lineage>
</organism>
<sequence>MGFQSLQFVTPALVEGPKVAFFVPLPDSLQHLPFVMEYGQGHYGWPVSITVVTTWFLIFLLFLFFKVCTKKLEIIPEKPQILLESIYEFLDNLVEQMLGAWKVKYFSFLGSLFLFIFPANIISFFPIPWAKFAAGSVSIEPAFRTPTADLNTTVGLALLTTVIFVTASVKQNGLWGYIKGFFSPLPFMAPLNVVGELAKPLNISVRLFGNMFAGSVIIGLLYRACPWVIPAPLHLYFDLFSGLVQSFVFVTLSMVYIQSSLGDAEYLD</sequence>
<dbReference type="EMBL" id="AUZI01000027">
    <property type="protein sequence ID" value="KID48258.1"/>
    <property type="molecule type" value="Genomic_DNA"/>
</dbReference>
<evidence type="ECO:0000256" key="2">
    <source>
        <dbReference type="ARBA" id="ARBA00006810"/>
    </source>
</evidence>
<evidence type="ECO:0000256" key="8">
    <source>
        <dbReference type="ARBA" id="ARBA00023065"/>
    </source>
</evidence>
<dbReference type="InterPro" id="IPR023011">
    <property type="entry name" value="ATP_synth_F0_asu_AS"/>
</dbReference>
<feature type="transmembrane region" description="Helical" evidence="11">
    <location>
        <begin position="207"/>
        <end position="229"/>
    </location>
</feature>
<dbReference type="NCBIfam" id="TIGR01131">
    <property type="entry name" value="ATP_synt_6_or_A"/>
    <property type="match status" value="1"/>
</dbReference>
<dbReference type="Pfam" id="PF00119">
    <property type="entry name" value="ATP-synt_A"/>
    <property type="match status" value="1"/>
</dbReference>
<evidence type="ECO:0000256" key="12">
    <source>
        <dbReference type="RuleBase" id="RU000483"/>
    </source>
</evidence>
<evidence type="ECO:0000313" key="13">
    <source>
        <dbReference type="EMBL" id="KID48258.1"/>
    </source>
</evidence>
<evidence type="ECO:0000256" key="10">
    <source>
        <dbReference type="ARBA" id="ARBA00023310"/>
    </source>
</evidence>
<dbReference type="GeneID" id="75074779"/>
<keyword evidence="5 11" id="KW-0812">Transmembrane</keyword>
<evidence type="ECO:0000313" key="14">
    <source>
        <dbReference type="Proteomes" id="UP000031184"/>
    </source>
</evidence>
<keyword evidence="10 11" id="KW-0066">ATP synthesis</keyword>
<keyword evidence="6 11" id="KW-0375">Hydrogen ion transport</keyword>